<dbReference type="Gene3D" id="3.40.50.150">
    <property type="entry name" value="Vaccinia Virus protein VP39"/>
    <property type="match status" value="1"/>
</dbReference>
<evidence type="ECO:0000256" key="2">
    <source>
        <dbReference type="SAM" id="MobiDB-lite"/>
    </source>
</evidence>
<sequence>MHVPTSESPYAFDNSSTHAQAHHSALSDLRDAGSQARISEVSDLRGAVCADIGAGAGGMAVWLAGQVGSTGQVLATDINPDRIPAHPQLLAIRHDIMHSPLPEPGHDLVVCRFVLNHLPERLAAVDNIIASTRPGGVILTEDFLPRAPQQFVEQAPSDEDAQVLLRFESAYLGVLAKHGNDRYWSVRAGEVFKRRGLIDVDVQESSGLWQGGGPGVGCCGPRWGSCSMTWSLRA</sequence>
<keyword evidence="1" id="KW-0808">Transferase</keyword>
<dbReference type="PANTHER" id="PTHR43861">
    <property type="entry name" value="TRANS-ACONITATE 2-METHYLTRANSFERASE-RELATED"/>
    <property type="match status" value="1"/>
</dbReference>
<dbReference type="AlphaFoldDB" id="A0A8J3R775"/>
<dbReference type="Proteomes" id="UP000642748">
    <property type="component" value="Unassembled WGS sequence"/>
</dbReference>
<reference evidence="4" key="1">
    <citation type="submission" date="2021-01" db="EMBL/GenBank/DDBJ databases">
        <title>Whole genome shotgun sequence of Rugosimonospora africana NBRC 104875.</title>
        <authorList>
            <person name="Komaki H."/>
            <person name="Tamura T."/>
        </authorList>
    </citation>
    <scope>NUCLEOTIDE SEQUENCE</scope>
    <source>
        <strain evidence="4">NBRC 104875</strain>
    </source>
</reference>
<dbReference type="GO" id="GO:0008757">
    <property type="term" value="F:S-adenosylmethionine-dependent methyltransferase activity"/>
    <property type="evidence" value="ECO:0007669"/>
    <property type="project" value="InterPro"/>
</dbReference>
<dbReference type="Pfam" id="PF08241">
    <property type="entry name" value="Methyltransf_11"/>
    <property type="match status" value="1"/>
</dbReference>
<dbReference type="CDD" id="cd02440">
    <property type="entry name" value="AdoMet_MTases"/>
    <property type="match status" value="1"/>
</dbReference>
<dbReference type="SUPFAM" id="SSF53335">
    <property type="entry name" value="S-adenosyl-L-methionine-dependent methyltransferases"/>
    <property type="match status" value="1"/>
</dbReference>
<feature type="domain" description="Methyltransferase type 11" evidence="3">
    <location>
        <begin position="51"/>
        <end position="139"/>
    </location>
</feature>
<proteinExistence type="predicted"/>
<dbReference type="InterPro" id="IPR029063">
    <property type="entry name" value="SAM-dependent_MTases_sf"/>
</dbReference>
<gene>
    <name evidence="4" type="ORF">Raf01_94630</name>
</gene>
<comment type="caution">
    <text evidence="4">The sequence shown here is derived from an EMBL/GenBank/DDBJ whole genome shotgun (WGS) entry which is preliminary data.</text>
</comment>
<organism evidence="4 5">
    <name type="scientific">Rugosimonospora africana</name>
    <dbReference type="NCBI Taxonomy" id="556532"/>
    <lineage>
        <taxon>Bacteria</taxon>
        <taxon>Bacillati</taxon>
        <taxon>Actinomycetota</taxon>
        <taxon>Actinomycetes</taxon>
        <taxon>Micromonosporales</taxon>
        <taxon>Micromonosporaceae</taxon>
        <taxon>Rugosimonospora</taxon>
    </lineage>
</organism>
<evidence type="ECO:0000313" key="4">
    <source>
        <dbReference type="EMBL" id="GIH21291.1"/>
    </source>
</evidence>
<dbReference type="RefSeq" id="WP_203924671.1">
    <property type="nucleotide sequence ID" value="NZ_BONZ01000122.1"/>
</dbReference>
<dbReference type="EMBL" id="BONZ01000122">
    <property type="protein sequence ID" value="GIH21291.1"/>
    <property type="molecule type" value="Genomic_DNA"/>
</dbReference>
<feature type="compositionally biased region" description="Polar residues" evidence="2">
    <location>
        <begin position="1"/>
        <end position="19"/>
    </location>
</feature>
<dbReference type="PANTHER" id="PTHR43861:SF3">
    <property type="entry name" value="PUTATIVE (AFU_ORTHOLOGUE AFUA_2G14390)-RELATED"/>
    <property type="match status" value="1"/>
</dbReference>
<dbReference type="InterPro" id="IPR013216">
    <property type="entry name" value="Methyltransf_11"/>
</dbReference>
<evidence type="ECO:0000256" key="1">
    <source>
        <dbReference type="ARBA" id="ARBA00022679"/>
    </source>
</evidence>
<accession>A0A8J3R775</accession>
<evidence type="ECO:0000313" key="5">
    <source>
        <dbReference type="Proteomes" id="UP000642748"/>
    </source>
</evidence>
<protein>
    <recommendedName>
        <fullName evidence="3">Methyltransferase type 11 domain-containing protein</fullName>
    </recommendedName>
</protein>
<keyword evidence="5" id="KW-1185">Reference proteome</keyword>
<feature type="region of interest" description="Disordered" evidence="2">
    <location>
        <begin position="1"/>
        <end position="28"/>
    </location>
</feature>
<evidence type="ECO:0000259" key="3">
    <source>
        <dbReference type="Pfam" id="PF08241"/>
    </source>
</evidence>
<name>A0A8J3R775_9ACTN</name>